<dbReference type="GO" id="GO:0061668">
    <property type="term" value="P:mitochondrial ribosome assembly"/>
    <property type="evidence" value="ECO:0007669"/>
    <property type="project" value="TreeGrafter"/>
</dbReference>
<evidence type="ECO:0008006" key="5">
    <source>
        <dbReference type="Google" id="ProtNLM"/>
    </source>
</evidence>
<sequence>MASLRQNLVHKIILLRTASTPRTFLLRGQSSAISFLFARKLASKAQMTVHEEEKSEEEMKQSQTARAKVSEYLEKNGVRVQRVRRQIDLRKLTVEKISRVFKILDDIGIDHNQRNRIISNRPTILTTKDDLLRHRVKIMRIVGIFPESIAYVVKESPGVLTARIKESLPDKIKCFEELNVKPKFTKDEILHVLTKCPTIIAAYTVESLQKKVQFLEEELKFNKHHIKNIILKQPSVLTFSNDALKEKWNYCFEKINVSPTGIARCPRVFQCSLKRIKERHLYLKHLGLIKDETIIDDYGLGLIVTPSDKRFAEKVAKMSLDEFDEFRDELDLSSKE</sequence>
<dbReference type="Pfam" id="PF02536">
    <property type="entry name" value="mTERF"/>
    <property type="match status" value="1"/>
</dbReference>
<dbReference type="InterPro" id="IPR003690">
    <property type="entry name" value="MTERF"/>
</dbReference>
<name>A0AAU9VTX3_9CNID</name>
<dbReference type="GO" id="GO:0003676">
    <property type="term" value="F:nucleic acid binding"/>
    <property type="evidence" value="ECO:0007669"/>
    <property type="project" value="InterPro"/>
</dbReference>
<dbReference type="GO" id="GO:0006390">
    <property type="term" value="P:mitochondrial transcription"/>
    <property type="evidence" value="ECO:0007669"/>
    <property type="project" value="TreeGrafter"/>
</dbReference>
<evidence type="ECO:0000256" key="1">
    <source>
        <dbReference type="ARBA" id="ARBA00007692"/>
    </source>
</evidence>
<dbReference type="Gene3D" id="1.25.70.10">
    <property type="entry name" value="Transcription termination factor 3, mitochondrial"/>
    <property type="match status" value="1"/>
</dbReference>
<dbReference type="InterPro" id="IPR038538">
    <property type="entry name" value="MTERF_sf"/>
</dbReference>
<keyword evidence="2" id="KW-0809">Transit peptide</keyword>
<dbReference type="Proteomes" id="UP001159428">
    <property type="component" value="Unassembled WGS sequence"/>
</dbReference>
<evidence type="ECO:0000313" key="4">
    <source>
        <dbReference type="Proteomes" id="UP001159428"/>
    </source>
</evidence>
<dbReference type="EMBL" id="CALNXJ010000002">
    <property type="protein sequence ID" value="CAH3034440.1"/>
    <property type="molecule type" value="Genomic_DNA"/>
</dbReference>
<reference evidence="3 4" key="1">
    <citation type="submission" date="2022-05" db="EMBL/GenBank/DDBJ databases">
        <authorList>
            <consortium name="Genoscope - CEA"/>
            <person name="William W."/>
        </authorList>
    </citation>
    <scope>NUCLEOTIDE SEQUENCE [LARGE SCALE GENOMIC DNA]</scope>
</reference>
<comment type="similarity">
    <text evidence="1">Belongs to the mTERF family.</text>
</comment>
<keyword evidence="4" id="KW-1185">Reference proteome</keyword>
<comment type="caution">
    <text evidence="3">The sequence shown here is derived from an EMBL/GenBank/DDBJ whole genome shotgun (WGS) entry which is preliminary data.</text>
</comment>
<dbReference type="AlphaFoldDB" id="A0AAU9VTX3"/>
<dbReference type="PANTHER" id="PTHR13068">
    <property type="entry name" value="CGI-12 PROTEIN-RELATED"/>
    <property type="match status" value="1"/>
</dbReference>
<dbReference type="GO" id="GO:0005739">
    <property type="term" value="C:mitochondrion"/>
    <property type="evidence" value="ECO:0007669"/>
    <property type="project" value="TreeGrafter"/>
</dbReference>
<organism evidence="3 4">
    <name type="scientific">Pocillopora meandrina</name>
    <dbReference type="NCBI Taxonomy" id="46732"/>
    <lineage>
        <taxon>Eukaryota</taxon>
        <taxon>Metazoa</taxon>
        <taxon>Cnidaria</taxon>
        <taxon>Anthozoa</taxon>
        <taxon>Hexacorallia</taxon>
        <taxon>Scleractinia</taxon>
        <taxon>Astrocoeniina</taxon>
        <taxon>Pocilloporidae</taxon>
        <taxon>Pocillopora</taxon>
    </lineage>
</organism>
<evidence type="ECO:0000313" key="3">
    <source>
        <dbReference type="EMBL" id="CAH3034440.1"/>
    </source>
</evidence>
<protein>
    <recommendedName>
        <fullName evidence="5">Transcription termination factor 3, mitochondrial</fullName>
    </recommendedName>
</protein>
<dbReference type="PANTHER" id="PTHR13068:SF112">
    <property type="entry name" value="TRANSCRIPTION TERMINATION FACTOR 3, MITOCHONDRIAL"/>
    <property type="match status" value="1"/>
</dbReference>
<accession>A0AAU9VTX3</accession>
<evidence type="ECO:0000256" key="2">
    <source>
        <dbReference type="ARBA" id="ARBA00022946"/>
    </source>
</evidence>
<gene>
    <name evidence="3" type="ORF">PMEA_00010712</name>
</gene>
<proteinExistence type="inferred from homology"/>
<dbReference type="SMART" id="SM00733">
    <property type="entry name" value="Mterf"/>
    <property type="match status" value="5"/>
</dbReference>